<feature type="transmembrane region" description="Helical" evidence="8">
    <location>
        <begin position="368"/>
        <end position="397"/>
    </location>
</feature>
<keyword evidence="5 8" id="KW-1133">Transmembrane helix</keyword>
<accession>A0A286UFJ6</accession>
<feature type="compositionally biased region" description="Low complexity" evidence="7">
    <location>
        <begin position="781"/>
        <end position="795"/>
    </location>
</feature>
<keyword evidence="3 8" id="KW-0812">Transmembrane</keyword>
<feature type="transmembrane region" description="Helical" evidence="8">
    <location>
        <begin position="595"/>
        <end position="621"/>
    </location>
</feature>
<evidence type="ECO:0000259" key="10">
    <source>
        <dbReference type="SMART" id="SM01320"/>
    </source>
</evidence>
<gene>
    <name evidence="11" type="ORF">PNOK_0521800</name>
</gene>
<feature type="transmembrane region" description="Helical" evidence="8">
    <location>
        <begin position="508"/>
        <end position="527"/>
    </location>
</feature>
<evidence type="ECO:0000256" key="4">
    <source>
        <dbReference type="ARBA" id="ARBA00022729"/>
    </source>
</evidence>
<feature type="compositionally biased region" description="Basic and acidic residues" evidence="7">
    <location>
        <begin position="647"/>
        <end position="661"/>
    </location>
</feature>
<dbReference type="FunCoup" id="A0A286UFJ6">
    <property type="interactions" value="17"/>
</dbReference>
<dbReference type="Pfam" id="PF06011">
    <property type="entry name" value="TRP"/>
    <property type="match status" value="1"/>
</dbReference>
<dbReference type="SMART" id="SM01320">
    <property type="entry name" value="TRP_N"/>
    <property type="match status" value="1"/>
</dbReference>
<keyword evidence="12" id="KW-1185">Reference proteome</keyword>
<feature type="transmembrane region" description="Helical" evidence="8">
    <location>
        <begin position="417"/>
        <end position="438"/>
    </location>
</feature>
<feature type="transmembrane region" description="Helical" evidence="8">
    <location>
        <begin position="533"/>
        <end position="556"/>
    </location>
</feature>
<proteinExistence type="inferred from homology"/>
<dbReference type="OrthoDB" id="2115177at2759"/>
<reference evidence="11 12" key="1">
    <citation type="journal article" date="2017" name="Mol. Ecol.">
        <title>Comparative and population genomic landscape of Phellinus noxius: A hypervariable fungus causing root rot in trees.</title>
        <authorList>
            <person name="Chung C.L."/>
            <person name="Lee T.J."/>
            <person name="Akiba M."/>
            <person name="Lee H.H."/>
            <person name="Kuo T.H."/>
            <person name="Liu D."/>
            <person name="Ke H.M."/>
            <person name="Yokoi T."/>
            <person name="Roa M.B."/>
            <person name="Lu M.J."/>
            <person name="Chang Y.Y."/>
            <person name="Ann P.J."/>
            <person name="Tsai J.N."/>
            <person name="Chen C.Y."/>
            <person name="Tzean S.S."/>
            <person name="Ota Y."/>
            <person name="Hattori T."/>
            <person name="Sahashi N."/>
            <person name="Liou R.F."/>
            <person name="Kikuchi T."/>
            <person name="Tsai I.J."/>
        </authorList>
    </citation>
    <scope>NUCLEOTIDE SEQUENCE [LARGE SCALE GENOMIC DNA]</scope>
    <source>
        <strain evidence="11 12">FFPRI411160</strain>
    </source>
</reference>
<dbReference type="InterPro" id="IPR040241">
    <property type="entry name" value="TRP_Flc/Pkd2-like"/>
</dbReference>
<dbReference type="InParanoid" id="A0A286UFJ6"/>
<dbReference type="PANTHER" id="PTHR31145">
    <property type="entry name" value="INTEGRAL MEMBRANE PROTEIN (AFU_ORTHOLOGUE AFUA_7G01610)"/>
    <property type="match status" value="1"/>
</dbReference>
<comment type="subcellular location">
    <subcellularLocation>
        <location evidence="1">Membrane</location>
        <topology evidence="1">Multi-pass membrane protein</topology>
    </subcellularLocation>
</comment>
<evidence type="ECO:0000313" key="12">
    <source>
        <dbReference type="Proteomes" id="UP000217199"/>
    </source>
</evidence>
<dbReference type="Proteomes" id="UP000217199">
    <property type="component" value="Unassembled WGS sequence"/>
</dbReference>
<evidence type="ECO:0000256" key="2">
    <source>
        <dbReference type="ARBA" id="ARBA00010642"/>
    </source>
</evidence>
<feature type="domain" description="ML-like" evidence="10">
    <location>
        <begin position="41"/>
        <end position="182"/>
    </location>
</feature>
<dbReference type="AlphaFoldDB" id="A0A286UFJ6"/>
<name>A0A286UFJ6_9AGAM</name>
<feature type="region of interest" description="Disordered" evidence="7">
    <location>
        <begin position="681"/>
        <end position="715"/>
    </location>
</feature>
<dbReference type="GO" id="GO:0016020">
    <property type="term" value="C:membrane"/>
    <property type="evidence" value="ECO:0007669"/>
    <property type="project" value="UniProtKB-SubCell"/>
</dbReference>
<evidence type="ECO:0000256" key="5">
    <source>
        <dbReference type="ARBA" id="ARBA00022989"/>
    </source>
</evidence>
<evidence type="ECO:0000256" key="3">
    <source>
        <dbReference type="ARBA" id="ARBA00022692"/>
    </source>
</evidence>
<comment type="caution">
    <text evidence="11">The sequence shown here is derived from an EMBL/GenBank/DDBJ whole genome shotgun (WGS) entry which is preliminary data.</text>
</comment>
<evidence type="ECO:0000256" key="8">
    <source>
        <dbReference type="SAM" id="Phobius"/>
    </source>
</evidence>
<protein>
    <submittedName>
        <fullName evidence="11">TRP-domain-containing</fullName>
    </submittedName>
</protein>
<evidence type="ECO:0000256" key="6">
    <source>
        <dbReference type="ARBA" id="ARBA00023136"/>
    </source>
</evidence>
<dbReference type="Pfam" id="PF14558">
    <property type="entry name" value="TRP_N"/>
    <property type="match status" value="1"/>
</dbReference>
<feature type="chain" id="PRO_5013917807" evidence="9">
    <location>
        <begin position="28"/>
        <end position="837"/>
    </location>
</feature>
<keyword evidence="4 9" id="KW-0732">Signal</keyword>
<evidence type="ECO:0000256" key="9">
    <source>
        <dbReference type="SAM" id="SignalP"/>
    </source>
</evidence>
<feature type="compositionally biased region" description="Basic and acidic residues" evidence="7">
    <location>
        <begin position="819"/>
        <end position="831"/>
    </location>
</feature>
<dbReference type="InterPro" id="IPR032800">
    <property type="entry name" value="TRP_N"/>
</dbReference>
<sequence>MLSLVARLRLSILSTLSLIVLAHHASAAGSTTSSVTNSDKDILFTSSVSYCEPPEVVLVQQFDVMYFAANQSIFFNISAASVDAVNVTASLLVNVYGMQPINLTIDLCTILGGALCPLPTYNFQGSQTLQLPDSVDISSRVPGIAYKIPDLEAFAQLTLTSIDTGDIKACVQSTLSNGWSMRQLAVQWATGGLALSFLLTALLHTGLRSGDPRAPARLIDYLSLLQTIVSTALLDLNYPVVYRAFASNFSWAFGLFSSPDDSNIQNAIDNMRHITGGKMNDAAGGDGVELVNRKLSPYNVISSVSDLTRVAVKALQKKVAAMQSVSSSGSANLFMRRDTTVTVTSSNVLDAGIPVYVNSLGIGTANAFMSAFFTLLMLSAIAITLIALGWALINILLRSKQKSGKGEGKVEEWKEYYPWFSFGWTHRLILIVFFPISILSLHQWTLKDSWLSILLSVITFLAICSALVFFSFRIFSLSKREGPETLYNNPKHLISLGVLYDTLRIPRYYYFVLPLLLLFTKSLVIAFGSSNGLAQLIVIIILEIGFLATTVIFRPYQTRGGDVLSNTLASGRILATGLSFAFVERFNIGAIPRVAVGIVIALIFSLCVVMMFFNLLTNLGLRSLWREHIKRRLGVRLGSNMFLGASKEGKRGTSDRSHDLESSEGGSVKNEKVLVGEYTGQSQSKLGNFERPRNPTPQQNVPLDPSLNEPYPEVTPTSAGHFSVFRPESYASSWMPSTGTTLDSFGPSSIGSSTLGTELPRRASYIGLGLDRIDLEEGGYPSPSRSTSIPSTPSSNQSHGYNRAASRRESWTPSAALHKMSESREQADDVQRIPMAV</sequence>
<dbReference type="InterPro" id="IPR010308">
    <property type="entry name" value="TRP_C"/>
</dbReference>
<feature type="region of interest" description="Disordered" evidence="7">
    <location>
        <begin position="646"/>
        <end position="666"/>
    </location>
</feature>
<dbReference type="GO" id="GO:0009272">
    <property type="term" value="P:fungal-type cell wall biogenesis"/>
    <property type="evidence" value="ECO:0007669"/>
    <property type="project" value="TreeGrafter"/>
</dbReference>
<feature type="transmembrane region" description="Helical" evidence="8">
    <location>
        <begin position="450"/>
        <end position="470"/>
    </location>
</feature>
<keyword evidence="6 8" id="KW-0472">Membrane</keyword>
<dbReference type="GO" id="GO:0055085">
    <property type="term" value="P:transmembrane transport"/>
    <property type="evidence" value="ECO:0007669"/>
    <property type="project" value="TreeGrafter"/>
</dbReference>
<evidence type="ECO:0000313" key="11">
    <source>
        <dbReference type="EMBL" id="PAV18376.1"/>
    </source>
</evidence>
<organism evidence="11 12">
    <name type="scientific">Pyrrhoderma noxium</name>
    <dbReference type="NCBI Taxonomy" id="2282107"/>
    <lineage>
        <taxon>Eukaryota</taxon>
        <taxon>Fungi</taxon>
        <taxon>Dikarya</taxon>
        <taxon>Basidiomycota</taxon>
        <taxon>Agaricomycotina</taxon>
        <taxon>Agaricomycetes</taxon>
        <taxon>Hymenochaetales</taxon>
        <taxon>Hymenochaetaceae</taxon>
        <taxon>Pyrrhoderma</taxon>
    </lineage>
</organism>
<evidence type="ECO:0000256" key="1">
    <source>
        <dbReference type="ARBA" id="ARBA00004141"/>
    </source>
</evidence>
<comment type="similarity">
    <text evidence="2">Belongs to the transient receptor potential (TRP) ion channel family.</text>
</comment>
<feature type="signal peptide" evidence="9">
    <location>
        <begin position="1"/>
        <end position="27"/>
    </location>
</feature>
<dbReference type="PANTHER" id="PTHR31145:SF2">
    <property type="entry name" value="FLAVIN CARRIER PROTEIN 2"/>
    <property type="match status" value="1"/>
</dbReference>
<dbReference type="STRING" id="2282107.A0A286UFJ6"/>
<evidence type="ECO:0000256" key="7">
    <source>
        <dbReference type="SAM" id="MobiDB-lite"/>
    </source>
</evidence>
<dbReference type="EMBL" id="NBII01000005">
    <property type="protein sequence ID" value="PAV18376.1"/>
    <property type="molecule type" value="Genomic_DNA"/>
</dbReference>
<feature type="region of interest" description="Disordered" evidence="7">
    <location>
        <begin position="776"/>
        <end position="837"/>
    </location>
</feature>